<dbReference type="GO" id="GO:0004035">
    <property type="term" value="F:alkaline phosphatase activity"/>
    <property type="evidence" value="ECO:0007669"/>
    <property type="project" value="UniProtKB-EC"/>
</dbReference>
<feature type="binding site" evidence="3">
    <location>
        <position position="66"/>
    </location>
    <ligand>
        <name>Mg(2+)</name>
        <dbReference type="ChEBI" id="CHEBI:18420"/>
    </ligand>
</feature>
<evidence type="ECO:0000256" key="2">
    <source>
        <dbReference type="PIRSR" id="PIRSR601952-1"/>
    </source>
</evidence>
<sequence>MYINECETCGGTTMSNLGLLMKRLLLVGTITLSMLCTESMMNYHTVEAKVKQVERQPKNVIIMVMDGTSSSATTLARLYKGKPLALDEIVTGGVRTYSAESAITDSAPAATALATGNKSNSGYVGILPSIVSSPGLKSIKEEDKLRPVANVLEGAKRTGRATGIVATAEIQHATPAGFSAHHINRKRFDVIAEQQVYQNIDVVLGGGKEALLPIKRKDGEDLVKVIQDKGYDFVETKDALLNSKSKKIWGSFSHNALAFDMDREATNPEQPTLSQMTEKAIQTLSKDKDGFFLFVEGSKPDWAAHVNDPIGMISDVLAFDNAVAEALEFAKKDSNTMLIAVTDHGNSGISIGNANTTKGYNITPVSAYIGPLKKSKMTLEGATNKLKSDLSNVEDVAKLYGLDNLTYDEKERVKAAKKKSDVGPILTTLLANHANIGFTTGGHTGEDVFLYSYGPQKPNGLIQNIDIAKTMAKAMGFNLEEVTNKLFVESELAFKRKGATVKIDNTDAENPVLIVKRNNVKAQLFVNKNIIRIKNKEYELGSVVVESNGKFYIPEEAIRLFIKYSR</sequence>
<feature type="binding site" evidence="3">
    <location>
        <position position="296"/>
    </location>
    <ligand>
        <name>Mg(2+)</name>
        <dbReference type="ChEBI" id="CHEBI:18420"/>
    </ligand>
</feature>
<keyword evidence="3" id="KW-0862">Zinc</keyword>
<evidence type="ECO:0000313" key="6">
    <source>
        <dbReference type="Proteomes" id="UP000035350"/>
    </source>
</evidence>
<keyword evidence="5" id="KW-0378">Hydrolase</keyword>
<reference evidence="5 6" key="1">
    <citation type="journal article" date="2015" name="Genome Announc.">
        <title>Next-Generation Whole-Genome Sequencing of Eight Strains of Bacillus cereus, Isolated from Food.</title>
        <authorList>
            <person name="Krawczyk A.O."/>
            <person name="de Jong A."/>
            <person name="Eijlander R.T."/>
            <person name="Berendsen E.M."/>
            <person name="Holsappel S."/>
            <person name="Wells-Bennik M.H."/>
            <person name="Kuipers O.P."/>
        </authorList>
    </citation>
    <scope>NUCLEOTIDE SEQUENCE [LARGE SCALE GENOMIC DNA]</scope>
    <source>
        <strain evidence="5 6">B4147</strain>
    </source>
</reference>
<dbReference type="SUPFAM" id="SSF53649">
    <property type="entry name" value="Alkaline phosphatase-like"/>
    <property type="match status" value="1"/>
</dbReference>
<evidence type="ECO:0000256" key="3">
    <source>
        <dbReference type="PIRSR" id="PIRSR601952-2"/>
    </source>
</evidence>
<feature type="binding site" evidence="3">
    <location>
        <position position="174"/>
    </location>
    <ligand>
        <name>Mg(2+)</name>
        <dbReference type="ChEBI" id="CHEBI:18420"/>
    </ligand>
</feature>
<evidence type="ECO:0000256" key="1">
    <source>
        <dbReference type="ARBA" id="ARBA00022553"/>
    </source>
</evidence>
<dbReference type="GO" id="GO:0046872">
    <property type="term" value="F:metal ion binding"/>
    <property type="evidence" value="ECO:0007669"/>
    <property type="project" value="UniProtKB-KW"/>
</dbReference>
<organism evidence="5 6">
    <name type="scientific">Bacillus wiedmannii</name>
    <dbReference type="NCBI Taxonomy" id="1890302"/>
    <lineage>
        <taxon>Bacteria</taxon>
        <taxon>Bacillati</taxon>
        <taxon>Bacillota</taxon>
        <taxon>Bacilli</taxon>
        <taxon>Bacillales</taxon>
        <taxon>Bacillaceae</taxon>
        <taxon>Bacillus</taxon>
        <taxon>Bacillus cereus group</taxon>
    </lineage>
</organism>
<dbReference type="InterPro" id="IPR017850">
    <property type="entry name" value="Alkaline_phosphatase_core_sf"/>
</dbReference>
<dbReference type="PANTHER" id="PTHR11596:SF5">
    <property type="entry name" value="ALKALINE PHOSPHATASE"/>
    <property type="match status" value="1"/>
</dbReference>
<feature type="binding site" evidence="3">
    <location>
        <position position="344"/>
    </location>
    <ligand>
        <name>Mg(2+)</name>
        <dbReference type="ChEBI" id="CHEBI:18420"/>
    </ligand>
</feature>
<name>A0A0G8C103_9BACI</name>
<dbReference type="EC" id="3.1.3.1" evidence="5"/>
<dbReference type="InterPro" id="IPR001952">
    <property type="entry name" value="Alkaline_phosphatase"/>
</dbReference>
<gene>
    <name evidence="5" type="ORF">B4147_2651</name>
</gene>
<dbReference type="EMBL" id="LCYN01000031">
    <property type="protein sequence ID" value="KKZ93415.1"/>
    <property type="molecule type" value="Genomic_DNA"/>
</dbReference>
<dbReference type="Pfam" id="PF00245">
    <property type="entry name" value="Alk_phosphatase"/>
    <property type="match status" value="1"/>
</dbReference>
<feature type="binding site" evidence="3">
    <location>
        <position position="301"/>
    </location>
    <ligand>
        <name>Zn(2+)</name>
        <dbReference type="ChEBI" id="CHEBI:29105"/>
        <label>2</label>
    </ligand>
</feature>
<dbReference type="AlphaFoldDB" id="A0A0G8C103"/>
<feature type="binding site" evidence="3">
    <location>
        <position position="343"/>
    </location>
    <ligand>
        <name>Zn(2+)</name>
        <dbReference type="ChEBI" id="CHEBI:29105"/>
        <label>2</label>
    </ligand>
</feature>
<keyword evidence="3" id="KW-0460">Magnesium</keyword>
<feature type="binding site" evidence="3">
    <location>
        <position position="172"/>
    </location>
    <ligand>
        <name>Mg(2+)</name>
        <dbReference type="ChEBI" id="CHEBI:18420"/>
    </ligand>
</feature>
<feature type="binding site" evidence="3">
    <location>
        <position position="305"/>
    </location>
    <ligand>
        <name>Zn(2+)</name>
        <dbReference type="ChEBI" id="CHEBI:29105"/>
        <label>2</label>
    </ligand>
</feature>
<dbReference type="PRINTS" id="PR00113">
    <property type="entry name" value="ALKPHPHTASE"/>
</dbReference>
<accession>A0A0G8C103</accession>
<dbReference type="Proteomes" id="UP000035350">
    <property type="component" value="Unassembled WGS sequence"/>
</dbReference>
<evidence type="ECO:0000256" key="4">
    <source>
        <dbReference type="RuleBase" id="RU003946"/>
    </source>
</evidence>
<comment type="caution">
    <text evidence="5">The sequence shown here is derived from an EMBL/GenBank/DDBJ whole genome shotgun (WGS) entry which is preliminary data.</text>
</comment>
<protein>
    <submittedName>
        <fullName evidence="5">Alkaline phosphatase</fullName>
        <ecNumber evidence="5">3.1.3.1</ecNumber>
    </submittedName>
</protein>
<dbReference type="Gene3D" id="1.10.60.40">
    <property type="match status" value="1"/>
</dbReference>
<comment type="similarity">
    <text evidence="4">Belongs to the alkaline phosphatase family.</text>
</comment>
<keyword evidence="3" id="KW-0479">Metal-binding</keyword>
<evidence type="ECO:0000313" key="5">
    <source>
        <dbReference type="EMBL" id="KKZ93415.1"/>
    </source>
</evidence>
<comment type="cofactor">
    <cofactor evidence="3">
        <name>Zn(2+)</name>
        <dbReference type="ChEBI" id="CHEBI:29105"/>
    </cofactor>
    <text evidence="3">Binds 2 Zn(2+) ions.</text>
</comment>
<feature type="active site" description="Phosphoserine intermediate" evidence="2">
    <location>
        <position position="106"/>
    </location>
</feature>
<dbReference type="CDD" id="cd16012">
    <property type="entry name" value="ALP"/>
    <property type="match status" value="1"/>
</dbReference>
<dbReference type="PATRIC" id="fig|1396.433.peg.5385"/>
<comment type="cofactor">
    <cofactor evidence="3">
        <name>Mg(2+)</name>
        <dbReference type="ChEBI" id="CHEBI:18420"/>
    </cofactor>
    <text evidence="3">Binds 1 Mg(2+) ion.</text>
</comment>
<reference evidence="6" key="2">
    <citation type="submission" date="2015-04" db="EMBL/GenBank/DDBJ databases">
        <title>Draft Genome Sequences of Eight Spore-Forming Food Isolates of Bacillus cereus Genome sequencing.</title>
        <authorList>
            <person name="Krawcyk A.O."/>
            <person name="de Jong A."/>
            <person name="Eijlander R.T."/>
            <person name="Berendsen E.M."/>
            <person name="Holsappel S."/>
            <person name="Wells-Bennik M."/>
            <person name="Kuipers O.P."/>
        </authorList>
    </citation>
    <scope>NUCLEOTIDE SEQUENCE [LARGE SCALE GENOMIC DNA]</scope>
    <source>
        <strain evidence="6">B4147</strain>
    </source>
</reference>
<feature type="binding site" evidence="3">
    <location>
        <position position="443"/>
    </location>
    <ligand>
        <name>Zn(2+)</name>
        <dbReference type="ChEBI" id="CHEBI:29105"/>
        <label>2</label>
    </ligand>
</feature>
<feature type="binding site" evidence="3">
    <location>
        <position position="66"/>
    </location>
    <ligand>
        <name>Zn(2+)</name>
        <dbReference type="ChEBI" id="CHEBI:29105"/>
        <label>2</label>
    </ligand>
</feature>
<keyword evidence="1" id="KW-0597">Phosphoprotein</keyword>
<dbReference type="PANTHER" id="PTHR11596">
    <property type="entry name" value="ALKALINE PHOSPHATASE"/>
    <property type="match status" value="1"/>
</dbReference>
<dbReference type="Gene3D" id="3.40.720.10">
    <property type="entry name" value="Alkaline Phosphatase, subunit A"/>
    <property type="match status" value="1"/>
</dbReference>
<dbReference type="SMART" id="SM00098">
    <property type="entry name" value="alkPPc"/>
    <property type="match status" value="1"/>
</dbReference>
<proteinExistence type="inferred from homology"/>